<evidence type="ECO:0000259" key="3">
    <source>
        <dbReference type="Pfam" id="PF00291"/>
    </source>
</evidence>
<accession>A0A1H5PKL5</accession>
<dbReference type="InterPro" id="IPR036052">
    <property type="entry name" value="TrpB-like_PALP_sf"/>
</dbReference>
<feature type="domain" description="Tryptophan synthase beta chain-like PALP" evidence="3">
    <location>
        <begin position="77"/>
        <end position="375"/>
    </location>
</feature>
<reference evidence="5" key="1">
    <citation type="submission" date="2016-10" db="EMBL/GenBank/DDBJ databases">
        <authorList>
            <person name="Varghese N."/>
            <person name="Submissions S."/>
        </authorList>
    </citation>
    <scope>NUCLEOTIDE SEQUENCE [LARGE SCALE GENOMIC DNA]</scope>
    <source>
        <strain evidence="5">DSM 45237</strain>
    </source>
</reference>
<dbReference type="STRING" id="561176.SAMN04488561_4648"/>
<keyword evidence="5" id="KW-1185">Reference proteome</keyword>
<dbReference type="GO" id="GO:1901605">
    <property type="term" value="P:alpha-amino acid metabolic process"/>
    <property type="evidence" value="ECO:0007669"/>
    <property type="project" value="UniProtKB-ARBA"/>
</dbReference>
<gene>
    <name evidence="4" type="ORF">SAMN04488561_4648</name>
</gene>
<dbReference type="InterPro" id="IPR050214">
    <property type="entry name" value="Cys_Synth/Cystath_Beta-Synth"/>
</dbReference>
<comment type="cofactor">
    <cofactor evidence="1">
        <name>pyridoxal 5'-phosphate</name>
        <dbReference type="ChEBI" id="CHEBI:597326"/>
    </cofactor>
</comment>
<dbReference type="Proteomes" id="UP000181980">
    <property type="component" value="Unassembled WGS sequence"/>
</dbReference>
<dbReference type="InterPro" id="IPR001926">
    <property type="entry name" value="TrpB-like_PALP"/>
</dbReference>
<proteinExistence type="predicted"/>
<dbReference type="PANTHER" id="PTHR10314">
    <property type="entry name" value="CYSTATHIONINE BETA-SYNTHASE"/>
    <property type="match status" value="1"/>
</dbReference>
<dbReference type="RefSeq" id="WP_083288251.1">
    <property type="nucleotide sequence ID" value="NZ_FNUC01000004.1"/>
</dbReference>
<name>A0A1H5PKL5_9ACTN</name>
<sequence>MTYTRTLACLRCAASYADPSLELVGRGCPACEADGVPANVLPVYDLAGLSAVPVSGGEPGLFRYRALLPLAAGTPAVSLAEGATPVVDLPAVAERLGVASVVVKDETRNPTWSYKDRLASVAVTKAVELGIDTVVVASTGNHGAAIAAYAARAGLRCVVLTVASVPSTMKTLMQAYGASVVALPEPRQRWSLMRELVEKFGWLAMSGHADPPVGSNPYGVDGYKTIAYELADQLDAPPDVVVVPAAYADGLVGVARGFADLVELGVLERSPRMVAAEPFGPHAAALASGSEVAGPVPYQPSVAFSTASPVGTFQGLSALRSTGGAAVAVPSDEVILAAQRELAASAGLYQEAASATAWPALAALDLDPSASVVVIGTSTGLKDVGATAATLPEVPVIEPAVDALLAAIGS</sequence>
<evidence type="ECO:0000313" key="5">
    <source>
        <dbReference type="Proteomes" id="UP000181980"/>
    </source>
</evidence>
<evidence type="ECO:0000256" key="1">
    <source>
        <dbReference type="ARBA" id="ARBA00001933"/>
    </source>
</evidence>
<evidence type="ECO:0000256" key="2">
    <source>
        <dbReference type="ARBA" id="ARBA00022898"/>
    </source>
</evidence>
<evidence type="ECO:0000313" key="4">
    <source>
        <dbReference type="EMBL" id="SEF14472.1"/>
    </source>
</evidence>
<organism evidence="4 5">
    <name type="scientific">Jiangella alba</name>
    <dbReference type="NCBI Taxonomy" id="561176"/>
    <lineage>
        <taxon>Bacteria</taxon>
        <taxon>Bacillati</taxon>
        <taxon>Actinomycetota</taxon>
        <taxon>Actinomycetes</taxon>
        <taxon>Jiangellales</taxon>
        <taxon>Jiangellaceae</taxon>
        <taxon>Jiangella</taxon>
    </lineage>
</organism>
<protein>
    <submittedName>
        <fullName evidence="4">Threonine synthase</fullName>
    </submittedName>
</protein>
<dbReference type="SUPFAM" id="SSF53686">
    <property type="entry name" value="Tryptophan synthase beta subunit-like PLP-dependent enzymes"/>
    <property type="match status" value="1"/>
</dbReference>
<dbReference type="EMBL" id="FNUC01000004">
    <property type="protein sequence ID" value="SEF14472.1"/>
    <property type="molecule type" value="Genomic_DNA"/>
</dbReference>
<dbReference type="Pfam" id="PF00291">
    <property type="entry name" value="PALP"/>
    <property type="match status" value="1"/>
</dbReference>
<dbReference type="Gene3D" id="3.40.50.1100">
    <property type="match status" value="2"/>
</dbReference>
<keyword evidence="2" id="KW-0663">Pyridoxal phosphate</keyword>
<dbReference type="OrthoDB" id="9778118at2"/>
<dbReference type="AlphaFoldDB" id="A0A1H5PKL5"/>